<evidence type="ECO:0000256" key="1">
    <source>
        <dbReference type="SAM" id="Phobius"/>
    </source>
</evidence>
<feature type="transmembrane region" description="Helical" evidence="1">
    <location>
        <begin position="327"/>
        <end position="346"/>
    </location>
</feature>
<feature type="transmembrane region" description="Helical" evidence="1">
    <location>
        <begin position="300"/>
        <end position="321"/>
    </location>
</feature>
<sequence>MRGLTQIPMVSRERNPGIIGIHQPYLASGCFALYLVSNLMIKSFASNWLAVGWLALFAGCFLAPMSLKPRLVFFGLVALLTSHALAIPGSILWGSGNWELTAGVVFWMGPSLLLYVSDGTRYVFAWLVPVWIVHAASIIWAGFTGWRLAEGEVVPAQLSPSGISHNPNIAAGFLVLGIVYLLTRRGYIRLLATPLLVALLFTGSRWGLLVCGMVIIGLIINRTVSWQWVAGLVLAGIVAVGVVGAVTPANYMLAGYSSVGAVIEPAGGDVLARLAVPHLPSILPKGVAENAGLHNVPLRIAVESGIIAALLWVGITGMALVGQRHTVGWWLLLAILLLSMLDYYTWMGHLGGFWWLLIGLLVKKDRVSCEAARPDSVVTDAGPELPT</sequence>
<keyword evidence="1" id="KW-0472">Membrane</keyword>
<dbReference type="AlphaFoldDB" id="A0A0F9ED42"/>
<keyword evidence="1" id="KW-0812">Transmembrane</keyword>
<comment type="caution">
    <text evidence="2">The sequence shown here is derived from an EMBL/GenBank/DDBJ whole genome shotgun (WGS) entry which is preliminary data.</text>
</comment>
<protein>
    <submittedName>
        <fullName evidence="2">Uncharacterized protein</fullName>
    </submittedName>
</protein>
<feature type="transmembrane region" description="Helical" evidence="1">
    <location>
        <begin position="123"/>
        <end position="143"/>
    </location>
</feature>
<accession>A0A0F9ED42</accession>
<proteinExistence type="predicted"/>
<feature type="transmembrane region" description="Helical" evidence="1">
    <location>
        <begin position="226"/>
        <end position="246"/>
    </location>
</feature>
<dbReference type="EMBL" id="LAZR01027930">
    <property type="protein sequence ID" value="KKL64161.1"/>
    <property type="molecule type" value="Genomic_DNA"/>
</dbReference>
<feature type="transmembrane region" description="Helical" evidence="1">
    <location>
        <begin position="71"/>
        <end position="94"/>
    </location>
</feature>
<name>A0A0F9ED42_9ZZZZ</name>
<feature type="transmembrane region" description="Helical" evidence="1">
    <location>
        <begin position="100"/>
        <end position="116"/>
    </location>
</feature>
<reference evidence="2" key="1">
    <citation type="journal article" date="2015" name="Nature">
        <title>Complex archaea that bridge the gap between prokaryotes and eukaryotes.</title>
        <authorList>
            <person name="Spang A."/>
            <person name="Saw J.H."/>
            <person name="Jorgensen S.L."/>
            <person name="Zaremba-Niedzwiedzka K."/>
            <person name="Martijn J."/>
            <person name="Lind A.E."/>
            <person name="van Eijk R."/>
            <person name="Schleper C."/>
            <person name="Guy L."/>
            <person name="Ettema T.J."/>
        </authorList>
    </citation>
    <scope>NUCLEOTIDE SEQUENCE</scope>
</reference>
<gene>
    <name evidence="2" type="ORF">LCGC14_2167810</name>
</gene>
<dbReference type="PROSITE" id="PS51257">
    <property type="entry name" value="PROKAR_LIPOPROTEIN"/>
    <property type="match status" value="1"/>
</dbReference>
<evidence type="ECO:0000313" key="2">
    <source>
        <dbReference type="EMBL" id="KKL64161.1"/>
    </source>
</evidence>
<organism evidence="2">
    <name type="scientific">marine sediment metagenome</name>
    <dbReference type="NCBI Taxonomy" id="412755"/>
    <lineage>
        <taxon>unclassified sequences</taxon>
        <taxon>metagenomes</taxon>
        <taxon>ecological metagenomes</taxon>
    </lineage>
</organism>
<feature type="transmembrane region" description="Helical" evidence="1">
    <location>
        <begin position="21"/>
        <end position="41"/>
    </location>
</feature>
<keyword evidence="1" id="KW-1133">Transmembrane helix</keyword>
<feature type="transmembrane region" description="Helical" evidence="1">
    <location>
        <begin position="163"/>
        <end position="183"/>
    </location>
</feature>
<feature type="transmembrane region" description="Helical" evidence="1">
    <location>
        <begin position="195"/>
        <end position="220"/>
    </location>
</feature>
<feature type="transmembrane region" description="Helical" evidence="1">
    <location>
        <begin position="47"/>
        <end position="64"/>
    </location>
</feature>